<evidence type="ECO:0000259" key="11">
    <source>
        <dbReference type="Pfam" id="PF07885"/>
    </source>
</evidence>
<comment type="subcellular location">
    <subcellularLocation>
        <location evidence="1">Membrane</location>
        <topology evidence="1">Multi-pass membrane protein</topology>
    </subcellularLocation>
</comment>
<reference evidence="12 13" key="2">
    <citation type="journal article" date="2011" name="PLoS Genet.">
        <title>Caenorhabditis briggsae recombinant inbred line genotypes reveal inter-strain incompatibility and the evolution of recombination.</title>
        <authorList>
            <person name="Ross J.A."/>
            <person name="Koboldt D.C."/>
            <person name="Staisch J.E."/>
            <person name="Chamberlin H.M."/>
            <person name="Gupta B.P."/>
            <person name="Miller R.D."/>
            <person name="Baird S.E."/>
            <person name="Haag E.S."/>
        </authorList>
    </citation>
    <scope>NUCLEOTIDE SEQUENCE [LARGE SCALE GENOMIC DNA]</scope>
    <source>
        <strain evidence="12 13">AF16</strain>
    </source>
</reference>
<accession>A8Y2T1</accession>
<reference evidence="12 13" key="1">
    <citation type="journal article" date="2003" name="PLoS Biol.">
        <title>The genome sequence of Caenorhabditis briggsae: a platform for comparative genomics.</title>
        <authorList>
            <person name="Stein L.D."/>
            <person name="Bao Z."/>
            <person name="Blasiar D."/>
            <person name="Blumenthal T."/>
            <person name="Brent M.R."/>
            <person name="Chen N."/>
            <person name="Chinwalla A."/>
            <person name="Clarke L."/>
            <person name="Clee C."/>
            <person name="Coghlan A."/>
            <person name="Coulson A."/>
            <person name="D'Eustachio P."/>
            <person name="Fitch D.H."/>
            <person name="Fulton L.A."/>
            <person name="Fulton R.E."/>
            <person name="Griffiths-Jones S."/>
            <person name="Harris T.W."/>
            <person name="Hillier L.W."/>
            <person name="Kamath R."/>
            <person name="Kuwabara P.E."/>
            <person name="Mardis E.R."/>
            <person name="Marra M.A."/>
            <person name="Miner T.L."/>
            <person name="Minx P."/>
            <person name="Mullikin J.C."/>
            <person name="Plumb R.W."/>
            <person name="Rogers J."/>
            <person name="Schein J.E."/>
            <person name="Sohrmann M."/>
            <person name="Spieth J."/>
            <person name="Stajich J.E."/>
            <person name="Wei C."/>
            <person name="Willey D."/>
            <person name="Wilson R.K."/>
            <person name="Durbin R."/>
            <person name="Waterston R.H."/>
        </authorList>
    </citation>
    <scope>NUCLEOTIDE SEQUENCE [LARGE SCALE GENOMIC DNA]</scope>
    <source>
        <strain evidence="12 13">AF16</strain>
    </source>
</reference>
<evidence type="ECO:0000313" key="12">
    <source>
        <dbReference type="EMBL" id="CAP39206.2"/>
    </source>
</evidence>
<keyword evidence="4 10" id="KW-1133">Transmembrane helix</keyword>
<evidence type="ECO:0000256" key="10">
    <source>
        <dbReference type="SAM" id="Phobius"/>
    </source>
</evidence>
<dbReference type="PANTHER" id="PTHR11003">
    <property type="entry name" value="POTASSIUM CHANNEL, SUBFAMILY K"/>
    <property type="match status" value="1"/>
</dbReference>
<dbReference type="Gene3D" id="1.10.287.70">
    <property type="match status" value="1"/>
</dbReference>
<dbReference type="EMBL" id="HE600973">
    <property type="protein sequence ID" value="CAP39206.2"/>
    <property type="molecule type" value="Genomic_DNA"/>
</dbReference>
<evidence type="ECO:0000313" key="13">
    <source>
        <dbReference type="Proteomes" id="UP000008549"/>
    </source>
</evidence>
<dbReference type="InParanoid" id="A8Y2T1"/>
<name>A8Y2T1_CAEBR</name>
<dbReference type="SUPFAM" id="SSF81324">
    <property type="entry name" value="Voltage-gated potassium channels"/>
    <property type="match status" value="2"/>
</dbReference>
<keyword evidence="7 8" id="KW-0407">Ion channel</keyword>
<feature type="transmembrane region" description="Helical" evidence="10">
    <location>
        <begin position="222"/>
        <end position="243"/>
    </location>
</feature>
<evidence type="ECO:0000256" key="9">
    <source>
        <dbReference type="SAM" id="MobiDB-lite"/>
    </source>
</evidence>
<dbReference type="OMA" id="LSMQWLE"/>
<dbReference type="STRING" id="6238.A8Y2T1"/>
<feature type="domain" description="Potassium channel" evidence="11">
    <location>
        <begin position="344"/>
        <end position="418"/>
    </location>
</feature>
<feature type="transmembrane region" description="Helical" evidence="10">
    <location>
        <begin position="338"/>
        <end position="359"/>
    </location>
</feature>
<keyword evidence="6 10" id="KW-0472">Membrane</keyword>
<feature type="region of interest" description="Disordered" evidence="9">
    <location>
        <begin position="277"/>
        <end position="335"/>
    </location>
</feature>
<dbReference type="eggNOG" id="KOG1418">
    <property type="taxonomic scope" value="Eukaryota"/>
</dbReference>
<evidence type="ECO:0000256" key="8">
    <source>
        <dbReference type="RuleBase" id="RU003857"/>
    </source>
</evidence>
<evidence type="ECO:0000256" key="2">
    <source>
        <dbReference type="ARBA" id="ARBA00022448"/>
    </source>
</evidence>
<evidence type="ECO:0000313" key="14">
    <source>
        <dbReference type="WormBase" id="CBG22661a"/>
    </source>
</evidence>
<gene>
    <name evidence="14" type="primary">twk-9</name>
    <name evidence="12" type="synonym">Cbr-twk-9</name>
    <name evidence="14" type="ORF">CBG22661</name>
    <name evidence="12" type="ORF">CBG_22661</name>
</gene>
<evidence type="ECO:0000256" key="1">
    <source>
        <dbReference type="ARBA" id="ARBA00004141"/>
    </source>
</evidence>
<dbReference type="GO" id="GO:0022841">
    <property type="term" value="F:potassium ion leak channel activity"/>
    <property type="evidence" value="ECO:0000318"/>
    <property type="project" value="GO_Central"/>
</dbReference>
<sequence length="579" mass="66602">MNSTSTTKRYRLEYCILSVNKVTDHKVGPAGPAGPAFFCSFCSVTLFIDKIQYSKSYRHNTLRSCRFDCWCCHLHSLRRAMLKRELSDLPSRPPPPPSISGLPDRITRVYLGEELAILDPGIHDCLERTILTLFHETKCDPYSFEHLNIDHIDRCYAEANVPIPAEFGKQPRRKIKKKEEEKPIDETPQEKWSIGNSVIFAFTVITTIGYGHVAPETFEGRLFLICYGVIGVPFTLLTIADLGMFLTKFLKYLLTMARRFSFFLVKFFRRFRRKGTQKTSPVQPDSERSEVWSTDKEMKEMRTAREPGEEEEIKKDGEEEEEEEEEEKNDEPRKTEESIALGITFTCYLVAGAKILSVYEPEMDFFKALYFNFVTLTTIGLGDFVPKSFDYLLITLIYIGIGLALTTMAIEIAADLLKKLHYIGRKMENVGQAVVWFGGKKMTMKSLVKHLGDQFNIPEEELANFDMSAFVDNAIKVEKGEIATLRKPPTPEPVIFRERAFSYSNLRKSSESALKYVDDQRFSKMTEPTVVLHETTRTIDTLHNLIPRLDLDVHYLTDMSAPTSFDEHYLRTYTNARRK</sequence>
<keyword evidence="13" id="KW-1185">Reference proteome</keyword>
<dbReference type="WormBase" id="CBG22661a">
    <property type="protein sequence ID" value="CBP42960"/>
    <property type="gene ID" value="WBGene00041177"/>
    <property type="gene designation" value="Cbr-twk-9"/>
</dbReference>
<evidence type="ECO:0000256" key="7">
    <source>
        <dbReference type="ARBA" id="ARBA00023303"/>
    </source>
</evidence>
<feature type="compositionally biased region" description="Basic and acidic residues" evidence="9">
    <location>
        <begin position="285"/>
        <end position="317"/>
    </location>
</feature>
<feature type="transmembrane region" description="Helical" evidence="10">
    <location>
        <begin position="192"/>
        <end position="210"/>
    </location>
</feature>
<organism evidence="12 13">
    <name type="scientific">Caenorhabditis briggsae</name>
    <dbReference type="NCBI Taxonomy" id="6238"/>
    <lineage>
        <taxon>Eukaryota</taxon>
        <taxon>Metazoa</taxon>
        <taxon>Ecdysozoa</taxon>
        <taxon>Nematoda</taxon>
        <taxon>Chromadorea</taxon>
        <taxon>Rhabditida</taxon>
        <taxon>Rhabditina</taxon>
        <taxon>Rhabditomorpha</taxon>
        <taxon>Rhabditoidea</taxon>
        <taxon>Rhabditidae</taxon>
        <taxon>Peloderinae</taxon>
        <taxon>Caenorhabditis</taxon>
    </lineage>
</organism>
<comment type="similarity">
    <text evidence="8">Belongs to the two pore domain potassium channel (TC 1.A.1.8) family.</text>
</comment>
<dbReference type="Pfam" id="PF07885">
    <property type="entry name" value="Ion_trans_2"/>
    <property type="match status" value="2"/>
</dbReference>
<dbReference type="GO" id="GO:0005886">
    <property type="term" value="C:plasma membrane"/>
    <property type="evidence" value="ECO:0000318"/>
    <property type="project" value="GO_Central"/>
</dbReference>
<evidence type="ECO:0000256" key="3">
    <source>
        <dbReference type="ARBA" id="ARBA00022692"/>
    </source>
</evidence>
<keyword evidence="2 8" id="KW-0813">Transport</keyword>
<evidence type="ECO:0000256" key="6">
    <source>
        <dbReference type="ARBA" id="ARBA00023136"/>
    </source>
</evidence>
<dbReference type="GO" id="GO:0015271">
    <property type="term" value="F:outward rectifier potassium channel activity"/>
    <property type="evidence" value="ECO:0000318"/>
    <property type="project" value="GO_Central"/>
</dbReference>
<evidence type="ECO:0000256" key="5">
    <source>
        <dbReference type="ARBA" id="ARBA00023065"/>
    </source>
</evidence>
<evidence type="ECO:0000256" key="4">
    <source>
        <dbReference type="ARBA" id="ARBA00022989"/>
    </source>
</evidence>
<protein>
    <submittedName>
        <fullName evidence="12">Protein CBR-TWK-9</fullName>
    </submittedName>
</protein>
<dbReference type="GO" id="GO:0071805">
    <property type="term" value="P:potassium ion transmembrane transport"/>
    <property type="evidence" value="ECO:0000318"/>
    <property type="project" value="GO_Central"/>
</dbReference>
<dbReference type="InterPro" id="IPR003280">
    <property type="entry name" value="2pore_dom_K_chnl"/>
</dbReference>
<dbReference type="HOGENOM" id="CLU_028432_1_0_1"/>
<feature type="compositionally biased region" description="Acidic residues" evidence="9">
    <location>
        <begin position="318"/>
        <end position="329"/>
    </location>
</feature>
<dbReference type="PANTHER" id="PTHR11003:SF273">
    <property type="entry name" value="TWIK FAMILY OF POTASSIUM CHANNELS PROTEIN 9"/>
    <property type="match status" value="1"/>
</dbReference>
<dbReference type="Proteomes" id="UP000008549">
    <property type="component" value="Unassembled WGS sequence"/>
</dbReference>
<keyword evidence="3 8" id="KW-0812">Transmembrane</keyword>
<feature type="domain" description="Potassium channel" evidence="11">
    <location>
        <begin position="189"/>
        <end position="248"/>
    </location>
</feature>
<keyword evidence="5 8" id="KW-0406">Ion transport</keyword>
<feature type="transmembrane region" description="Helical" evidence="10">
    <location>
        <begin position="391"/>
        <end position="417"/>
    </location>
</feature>
<dbReference type="InterPro" id="IPR013099">
    <property type="entry name" value="K_chnl_dom"/>
</dbReference>
<dbReference type="PRINTS" id="PR01333">
    <property type="entry name" value="2POREKCHANEL"/>
</dbReference>
<dbReference type="AlphaFoldDB" id="A8Y2T1"/>
<proteinExistence type="inferred from homology"/>